<dbReference type="Proteomes" id="UP001307849">
    <property type="component" value="Unassembled WGS sequence"/>
</dbReference>
<dbReference type="AlphaFoldDB" id="A0AAN8RY06"/>
<feature type="compositionally biased region" description="Basic and acidic residues" evidence="1">
    <location>
        <begin position="128"/>
        <end position="145"/>
    </location>
</feature>
<dbReference type="EMBL" id="JAVHJM010000001">
    <property type="protein sequence ID" value="KAK6521144.1"/>
    <property type="molecule type" value="Genomic_DNA"/>
</dbReference>
<evidence type="ECO:0000313" key="2">
    <source>
        <dbReference type="EMBL" id="KAK6521144.1"/>
    </source>
</evidence>
<accession>A0AAN8RY06</accession>
<protein>
    <submittedName>
        <fullName evidence="2">Uncharacterized protein</fullName>
    </submittedName>
</protein>
<comment type="caution">
    <text evidence="2">The sequence shown here is derived from an EMBL/GenBank/DDBJ whole genome shotgun (WGS) entry which is preliminary data.</text>
</comment>
<keyword evidence="3" id="KW-1185">Reference proteome</keyword>
<gene>
    <name evidence="2" type="ORF">TWF506_001375</name>
</gene>
<reference evidence="2 3" key="1">
    <citation type="submission" date="2019-10" db="EMBL/GenBank/DDBJ databases">
        <authorList>
            <person name="Palmer J.M."/>
        </authorList>
    </citation>
    <scope>NUCLEOTIDE SEQUENCE [LARGE SCALE GENOMIC DNA]</scope>
    <source>
        <strain evidence="2 3">TWF506</strain>
    </source>
</reference>
<evidence type="ECO:0000256" key="1">
    <source>
        <dbReference type="SAM" id="MobiDB-lite"/>
    </source>
</evidence>
<sequence length="182" mass="20880">MCWYDLHHHIKCGHKFFSPQPSTRCKTAKRRSWDPEAEMPCISVKRQSRNRIVRLIERCTNCENTRWGLMILPVLAVPRDTKATPSTGETLDSQRRVSKKRKAGDEKPIADPSVRGNGTKRRKIQPVKKKELLKPQAEKKGDSTRRLQAKPIRRITGVQCEPPCIRTKCGERDSGIQVATER</sequence>
<organism evidence="2 3">
    <name type="scientific">Arthrobotrys conoides</name>
    <dbReference type="NCBI Taxonomy" id="74498"/>
    <lineage>
        <taxon>Eukaryota</taxon>
        <taxon>Fungi</taxon>
        <taxon>Dikarya</taxon>
        <taxon>Ascomycota</taxon>
        <taxon>Pezizomycotina</taxon>
        <taxon>Orbiliomycetes</taxon>
        <taxon>Orbiliales</taxon>
        <taxon>Orbiliaceae</taxon>
        <taxon>Arthrobotrys</taxon>
    </lineage>
</organism>
<name>A0AAN8RY06_9PEZI</name>
<proteinExistence type="predicted"/>
<evidence type="ECO:0000313" key="3">
    <source>
        <dbReference type="Proteomes" id="UP001307849"/>
    </source>
</evidence>
<feature type="compositionally biased region" description="Basic residues" evidence="1">
    <location>
        <begin position="118"/>
        <end position="127"/>
    </location>
</feature>
<feature type="region of interest" description="Disordered" evidence="1">
    <location>
        <begin position="81"/>
        <end position="150"/>
    </location>
</feature>